<evidence type="ECO:0000259" key="1">
    <source>
        <dbReference type="Pfam" id="PF03625"/>
    </source>
</evidence>
<reference evidence="2 3" key="1">
    <citation type="submission" date="2019-03" db="EMBL/GenBank/DDBJ databases">
        <title>Draft Genome Sequence of Duganella callidus sp. nov., a Novel Duganella Species Isolated from Cultivated Soil.</title>
        <authorList>
            <person name="Raths R."/>
            <person name="Peta V."/>
            <person name="Bucking H."/>
        </authorList>
    </citation>
    <scope>NUCLEOTIDE SEQUENCE [LARGE SCALE GENOMIC DNA]</scope>
    <source>
        <strain evidence="2 3">DN04</strain>
    </source>
</reference>
<gene>
    <name evidence="2" type="ORF">E4L98_10225</name>
</gene>
<organism evidence="2 3">
    <name type="scientific">Duganella callida</name>
    <dbReference type="NCBI Taxonomy" id="2561932"/>
    <lineage>
        <taxon>Bacteria</taxon>
        <taxon>Pseudomonadati</taxon>
        <taxon>Pseudomonadota</taxon>
        <taxon>Betaproteobacteria</taxon>
        <taxon>Burkholderiales</taxon>
        <taxon>Oxalobacteraceae</taxon>
        <taxon>Telluria group</taxon>
        <taxon>Duganella</taxon>
    </lineage>
</organism>
<name>A0A4Y9SN86_9BURK</name>
<evidence type="ECO:0000313" key="3">
    <source>
        <dbReference type="Proteomes" id="UP000297729"/>
    </source>
</evidence>
<dbReference type="InterPro" id="IPR035923">
    <property type="entry name" value="TT1751-like_sf"/>
</dbReference>
<feature type="domain" description="DUF302" evidence="1">
    <location>
        <begin position="40"/>
        <end position="102"/>
    </location>
</feature>
<dbReference type="PANTHER" id="PTHR38342:SF2">
    <property type="entry name" value="INNER MEMBRANE OR EXPORTED"/>
    <property type="match status" value="1"/>
</dbReference>
<dbReference type="RefSeq" id="WP_135201458.1">
    <property type="nucleotide sequence ID" value="NZ_SPVG01000097.1"/>
</dbReference>
<dbReference type="EMBL" id="SPVG01000097">
    <property type="protein sequence ID" value="TFW24324.1"/>
    <property type="molecule type" value="Genomic_DNA"/>
</dbReference>
<sequence>MTHAQTTGLETIASRYTVAETAQRIAALAEARHMLIFARIDFAADARRAGLEMQDSQMVVFGNPKGGTPVMQANPTAAIDLPLKALAWRDAAGAVWVSYNAPSYLAARHQISPELAKPLEGIVALVRDAAQGE</sequence>
<dbReference type="Gene3D" id="3.30.310.70">
    <property type="entry name" value="TT1751-like domain"/>
    <property type="match status" value="1"/>
</dbReference>
<dbReference type="OrthoDB" id="9799367at2"/>
<dbReference type="AlphaFoldDB" id="A0A4Y9SN86"/>
<dbReference type="SUPFAM" id="SSF103247">
    <property type="entry name" value="TT1751-like"/>
    <property type="match status" value="1"/>
</dbReference>
<comment type="caution">
    <text evidence="2">The sequence shown here is derived from an EMBL/GenBank/DDBJ whole genome shotgun (WGS) entry which is preliminary data.</text>
</comment>
<dbReference type="Proteomes" id="UP000297729">
    <property type="component" value="Unassembled WGS sequence"/>
</dbReference>
<protein>
    <submittedName>
        <fullName evidence="2">DUF302 domain-containing protein</fullName>
    </submittedName>
</protein>
<keyword evidence="3" id="KW-1185">Reference proteome</keyword>
<dbReference type="CDD" id="cd14797">
    <property type="entry name" value="DUF302"/>
    <property type="match status" value="1"/>
</dbReference>
<evidence type="ECO:0000313" key="2">
    <source>
        <dbReference type="EMBL" id="TFW24324.1"/>
    </source>
</evidence>
<proteinExistence type="predicted"/>
<dbReference type="InterPro" id="IPR005180">
    <property type="entry name" value="DUF302"/>
</dbReference>
<dbReference type="PANTHER" id="PTHR38342">
    <property type="entry name" value="SLR5037 PROTEIN"/>
    <property type="match status" value="1"/>
</dbReference>
<accession>A0A4Y9SN86</accession>
<dbReference type="Pfam" id="PF03625">
    <property type="entry name" value="DUF302"/>
    <property type="match status" value="1"/>
</dbReference>